<organism evidence="10 11">
    <name type="scientific">Candidatus Xianfuyuplasma coldseepsis</name>
    <dbReference type="NCBI Taxonomy" id="2782163"/>
    <lineage>
        <taxon>Bacteria</taxon>
        <taxon>Bacillati</taxon>
        <taxon>Mycoplasmatota</taxon>
        <taxon>Mollicutes</taxon>
        <taxon>Candidatus Izemoplasmatales</taxon>
        <taxon>Candidatus Izemoplasmataceae</taxon>
        <taxon>Candidatus Xianfuyuplasma</taxon>
    </lineage>
</organism>
<keyword evidence="4" id="KW-0249">Electron transport</keyword>
<keyword evidence="11" id="KW-1185">Reference proteome</keyword>
<dbReference type="Proteomes" id="UP000514720">
    <property type="component" value="Chromosome"/>
</dbReference>
<sequence>MDKRQRYIEQKAEQAKIDGVVCVCKQVTERRIRKAVNAGHRRFVSVKRVTEASSSCGLCQPFVEDIIADTIKRRK</sequence>
<comment type="similarity">
    <text evidence="8">Belongs to the Bfd family.</text>
</comment>
<proteinExistence type="inferred from homology"/>
<keyword evidence="6" id="KW-0411">Iron-sulfur</keyword>
<name>A0A7L7KR83_9MOLU</name>
<dbReference type="Gene3D" id="1.10.10.1100">
    <property type="entry name" value="BFD-like [2Fe-2S]-binding domain"/>
    <property type="match status" value="1"/>
</dbReference>
<dbReference type="RefSeq" id="WP_258878412.1">
    <property type="nucleotide sequence ID" value="NZ_CP048914.1"/>
</dbReference>
<evidence type="ECO:0000256" key="5">
    <source>
        <dbReference type="ARBA" id="ARBA00023004"/>
    </source>
</evidence>
<feature type="domain" description="BFD-like [2Fe-2S]-binding" evidence="9">
    <location>
        <begin position="20"/>
        <end position="68"/>
    </location>
</feature>
<evidence type="ECO:0000313" key="10">
    <source>
        <dbReference type="EMBL" id="QMS84792.1"/>
    </source>
</evidence>
<accession>A0A7L7KR83</accession>
<keyword evidence="5" id="KW-0408">Iron</keyword>
<evidence type="ECO:0000256" key="2">
    <source>
        <dbReference type="ARBA" id="ARBA00022714"/>
    </source>
</evidence>
<evidence type="ECO:0000256" key="4">
    <source>
        <dbReference type="ARBA" id="ARBA00022982"/>
    </source>
</evidence>
<evidence type="ECO:0000256" key="7">
    <source>
        <dbReference type="ARBA" id="ARBA00039386"/>
    </source>
</evidence>
<evidence type="ECO:0000256" key="8">
    <source>
        <dbReference type="ARBA" id="ARBA00046332"/>
    </source>
</evidence>
<dbReference type="KEGG" id="xcl:G4Z02_03160"/>
<dbReference type="Pfam" id="PF04324">
    <property type="entry name" value="Fer2_BFD"/>
    <property type="match status" value="1"/>
</dbReference>
<gene>
    <name evidence="10" type="ORF">G4Z02_03160</name>
</gene>
<evidence type="ECO:0000256" key="3">
    <source>
        <dbReference type="ARBA" id="ARBA00022723"/>
    </source>
</evidence>
<keyword evidence="1" id="KW-0813">Transport</keyword>
<dbReference type="PANTHER" id="PTHR37424:SF1">
    <property type="entry name" value="BACTERIOFERRITIN-ASSOCIATED FERREDOXIN"/>
    <property type="match status" value="1"/>
</dbReference>
<evidence type="ECO:0000259" key="9">
    <source>
        <dbReference type="Pfam" id="PF04324"/>
    </source>
</evidence>
<evidence type="ECO:0000256" key="6">
    <source>
        <dbReference type="ARBA" id="ARBA00023014"/>
    </source>
</evidence>
<reference evidence="10 11" key="1">
    <citation type="submission" date="2020-02" db="EMBL/GenBank/DDBJ databases">
        <authorList>
            <person name="Zheng R.K."/>
            <person name="Sun C.M."/>
        </authorList>
    </citation>
    <scope>NUCLEOTIDE SEQUENCE [LARGE SCALE GENOMIC DNA]</scope>
    <source>
        <strain evidence="11">zrk13</strain>
    </source>
</reference>
<keyword evidence="2" id="KW-0001">2Fe-2S</keyword>
<dbReference type="InterPro" id="IPR007419">
    <property type="entry name" value="BFD-like_2Fe2S-bd_dom"/>
</dbReference>
<dbReference type="EMBL" id="CP048914">
    <property type="protein sequence ID" value="QMS84792.1"/>
    <property type="molecule type" value="Genomic_DNA"/>
</dbReference>
<evidence type="ECO:0000256" key="1">
    <source>
        <dbReference type="ARBA" id="ARBA00022448"/>
    </source>
</evidence>
<protein>
    <recommendedName>
        <fullName evidence="7">Bacterioferritin-associated ferredoxin</fullName>
    </recommendedName>
</protein>
<dbReference type="PANTHER" id="PTHR37424">
    <property type="entry name" value="BACTERIOFERRITIN-ASSOCIATED FERREDOXIN"/>
    <property type="match status" value="1"/>
</dbReference>
<dbReference type="AlphaFoldDB" id="A0A7L7KR83"/>
<dbReference type="GO" id="GO:0046872">
    <property type="term" value="F:metal ion binding"/>
    <property type="evidence" value="ECO:0007669"/>
    <property type="project" value="UniProtKB-KW"/>
</dbReference>
<dbReference type="InterPro" id="IPR041854">
    <property type="entry name" value="BFD-like_2Fe2S-bd_dom_sf"/>
</dbReference>
<dbReference type="InterPro" id="IPR052371">
    <property type="entry name" value="BFD-associated_ferredoxin"/>
</dbReference>
<dbReference type="GO" id="GO:0051537">
    <property type="term" value="F:2 iron, 2 sulfur cluster binding"/>
    <property type="evidence" value="ECO:0007669"/>
    <property type="project" value="UniProtKB-KW"/>
</dbReference>
<evidence type="ECO:0000313" key="11">
    <source>
        <dbReference type="Proteomes" id="UP000514720"/>
    </source>
</evidence>
<keyword evidence="3" id="KW-0479">Metal-binding</keyword>